<dbReference type="AlphaFoldDB" id="A0A822Y2V8"/>
<evidence type="ECO:0000313" key="1">
    <source>
        <dbReference type="EMBL" id="DAD26592.1"/>
    </source>
</evidence>
<gene>
    <name evidence="1" type="ORF">HUJ06_028060</name>
</gene>
<name>A0A822Y2V8_NELNU</name>
<reference evidence="1 2" key="1">
    <citation type="journal article" date="2020" name="Mol. Biol. Evol.">
        <title>Distinct Expression and Methylation Patterns for Genes with Different Fates following a Single Whole-Genome Duplication in Flowering Plants.</title>
        <authorList>
            <person name="Shi T."/>
            <person name="Rahmani R.S."/>
            <person name="Gugger P.F."/>
            <person name="Wang M."/>
            <person name="Li H."/>
            <person name="Zhang Y."/>
            <person name="Li Z."/>
            <person name="Wang Q."/>
            <person name="Van de Peer Y."/>
            <person name="Marchal K."/>
            <person name="Chen J."/>
        </authorList>
    </citation>
    <scope>NUCLEOTIDE SEQUENCE [LARGE SCALE GENOMIC DNA]</scope>
    <source>
        <tissue evidence="1">Leaf</tissue>
    </source>
</reference>
<protein>
    <submittedName>
        <fullName evidence="1">Uncharacterized protein</fullName>
    </submittedName>
</protein>
<organism evidence="1 2">
    <name type="scientific">Nelumbo nucifera</name>
    <name type="common">Sacred lotus</name>
    <dbReference type="NCBI Taxonomy" id="4432"/>
    <lineage>
        <taxon>Eukaryota</taxon>
        <taxon>Viridiplantae</taxon>
        <taxon>Streptophyta</taxon>
        <taxon>Embryophyta</taxon>
        <taxon>Tracheophyta</taxon>
        <taxon>Spermatophyta</taxon>
        <taxon>Magnoliopsida</taxon>
        <taxon>Proteales</taxon>
        <taxon>Nelumbonaceae</taxon>
        <taxon>Nelumbo</taxon>
    </lineage>
</organism>
<dbReference type="EMBL" id="DUZY01000002">
    <property type="protein sequence ID" value="DAD26592.1"/>
    <property type="molecule type" value="Genomic_DNA"/>
</dbReference>
<keyword evidence="2" id="KW-1185">Reference proteome</keyword>
<accession>A0A822Y2V8</accession>
<dbReference type="Proteomes" id="UP000607653">
    <property type="component" value="Unassembled WGS sequence"/>
</dbReference>
<proteinExistence type="predicted"/>
<comment type="caution">
    <text evidence="1">The sequence shown here is derived from an EMBL/GenBank/DDBJ whole genome shotgun (WGS) entry which is preliminary data.</text>
</comment>
<sequence length="61" mass="7202">MYVVTIWPELKLEKMKVPGDFLEVVEIELELVQKVLAGPYFEEEVKTKLKEHEGNLREEVE</sequence>
<evidence type="ECO:0000313" key="2">
    <source>
        <dbReference type="Proteomes" id="UP000607653"/>
    </source>
</evidence>